<sequence length="192" mass="20978">MSESDAAAEPLIFADAAAWRAWLEVHEDAHDGGWVVLAKKGTTAPTSLSYQEALEVALCSGWIDGQKQSRDAATFQQRFTPRRARSMWSKRNVDIIARLDSEGLLRPRGRAEVARAQTDGRWERAYAGSASMVEPEELTSALAAEPAARAAFDALSRSARYSALHPIVTAVRAETRVKRVAALVEQLREASG</sequence>
<dbReference type="RefSeq" id="WP_346057002.1">
    <property type="nucleotide sequence ID" value="NZ_BAAAOP010000001.1"/>
</dbReference>
<comment type="caution">
    <text evidence="1">The sequence shown here is derived from an EMBL/GenBank/DDBJ whole genome shotgun (WGS) entry which is preliminary data.</text>
</comment>
<evidence type="ECO:0000313" key="2">
    <source>
        <dbReference type="Proteomes" id="UP001501084"/>
    </source>
</evidence>
<organism evidence="1 2">
    <name type="scientific">Leucobacter alluvii</name>
    <dbReference type="NCBI Taxonomy" id="340321"/>
    <lineage>
        <taxon>Bacteria</taxon>
        <taxon>Bacillati</taxon>
        <taxon>Actinomycetota</taxon>
        <taxon>Actinomycetes</taxon>
        <taxon>Micrococcales</taxon>
        <taxon>Microbacteriaceae</taxon>
        <taxon>Leucobacter</taxon>
    </lineage>
</organism>
<proteinExistence type="predicted"/>
<accession>A0ABP5MSN4</accession>
<gene>
    <name evidence="1" type="ORF">GCM10009786_01210</name>
</gene>
<evidence type="ECO:0000313" key="1">
    <source>
        <dbReference type="EMBL" id="GAA2185321.1"/>
    </source>
</evidence>
<keyword evidence="2" id="KW-1185">Reference proteome</keyword>
<dbReference type="Pfam" id="PF13376">
    <property type="entry name" value="OmdA"/>
    <property type="match status" value="1"/>
</dbReference>
<reference evidence="2" key="1">
    <citation type="journal article" date="2019" name="Int. J. Syst. Evol. Microbiol.">
        <title>The Global Catalogue of Microorganisms (GCM) 10K type strain sequencing project: providing services to taxonomists for standard genome sequencing and annotation.</title>
        <authorList>
            <consortium name="The Broad Institute Genomics Platform"/>
            <consortium name="The Broad Institute Genome Sequencing Center for Infectious Disease"/>
            <person name="Wu L."/>
            <person name="Ma J."/>
        </authorList>
    </citation>
    <scope>NUCLEOTIDE SEQUENCE [LARGE SCALE GENOMIC DNA]</scope>
    <source>
        <strain evidence="2">JCM 14919</strain>
    </source>
</reference>
<name>A0ABP5MSN4_9MICO</name>
<dbReference type="EMBL" id="BAAAOP010000001">
    <property type="protein sequence ID" value="GAA2185321.1"/>
    <property type="molecule type" value="Genomic_DNA"/>
</dbReference>
<dbReference type="Proteomes" id="UP001501084">
    <property type="component" value="Unassembled WGS sequence"/>
</dbReference>
<protein>
    <submittedName>
        <fullName evidence="1">YdeI/OmpD-associated family protein</fullName>
    </submittedName>
</protein>